<gene>
    <name evidence="2" type="ORF">Pla111_06450</name>
</gene>
<evidence type="ECO:0000256" key="1">
    <source>
        <dbReference type="SAM" id="Phobius"/>
    </source>
</evidence>
<dbReference type="AlphaFoldDB" id="A0A5C5WFK6"/>
<keyword evidence="1" id="KW-0812">Transmembrane</keyword>
<dbReference type="EMBL" id="SJPH01000001">
    <property type="protein sequence ID" value="TWT48869.1"/>
    <property type="molecule type" value="Genomic_DNA"/>
</dbReference>
<feature type="transmembrane region" description="Helical" evidence="1">
    <location>
        <begin position="12"/>
        <end position="32"/>
    </location>
</feature>
<evidence type="ECO:0000313" key="2">
    <source>
        <dbReference type="EMBL" id="TWT48869.1"/>
    </source>
</evidence>
<proteinExistence type="predicted"/>
<organism evidence="2 3">
    <name type="scientific">Botrimarina hoheduenensis</name>
    <dbReference type="NCBI Taxonomy" id="2528000"/>
    <lineage>
        <taxon>Bacteria</taxon>
        <taxon>Pseudomonadati</taxon>
        <taxon>Planctomycetota</taxon>
        <taxon>Planctomycetia</taxon>
        <taxon>Pirellulales</taxon>
        <taxon>Lacipirellulaceae</taxon>
        <taxon>Botrimarina</taxon>
    </lineage>
</organism>
<keyword evidence="1" id="KW-1133">Transmembrane helix</keyword>
<keyword evidence="1" id="KW-0472">Membrane</keyword>
<dbReference type="RefSeq" id="WP_146571253.1">
    <property type="nucleotide sequence ID" value="NZ_SJPH01000001.1"/>
</dbReference>
<reference evidence="2 3" key="1">
    <citation type="submission" date="2019-02" db="EMBL/GenBank/DDBJ databases">
        <title>Deep-cultivation of Planctomycetes and their phenomic and genomic characterization uncovers novel biology.</title>
        <authorList>
            <person name="Wiegand S."/>
            <person name="Jogler M."/>
            <person name="Boedeker C."/>
            <person name="Pinto D."/>
            <person name="Vollmers J."/>
            <person name="Rivas-Marin E."/>
            <person name="Kohn T."/>
            <person name="Peeters S.H."/>
            <person name="Heuer A."/>
            <person name="Rast P."/>
            <person name="Oberbeckmann S."/>
            <person name="Bunk B."/>
            <person name="Jeske O."/>
            <person name="Meyerdierks A."/>
            <person name="Storesund J.E."/>
            <person name="Kallscheuer N."/>
            <person name="Luecker S."/>
            <person name="Lage O.M."/>
            <person name="Pohl T."/>
            <person name="Merkel B.J."/>
            <person name="Hornburger P."/>
            <person name="Mueller R.-W."/>
            <person name="Bruemmer F."/>
            <person name="Labrenz M."/>
            <person name="Spormann A.M."/>
            <person name="Op Den Camp H."/>
            <person name="Overmann J."/>
            <person name="Amann R."/>
            <person name="Jetten M.S.M."/>
            <person name="Mascher T."/>
            <person name="Medema M.H."/>
            <person name="Devos D.P."/>
            <person name="Kaster A.-K."/>
            <person name="Ovreas L."/>
            <person name="Rohde M."/>
            <person name="Galperin M.Y."/>
            <person name="Jogler C."/>
        </authorList>
    </citation>
    <scope>NUCLEOTIDE SEQUENCE [LARGE SCALE GENOMIC DNA]</scope>
    <source>
        <strain evidence="2 3">Pla111</strain>
    </source>
</reference>
<sequence>MVTNTRQPRRGAALLMCLFIVLTVTSLVINVIDTETLQLAATRNTIEYEQSLYWANGGIHRACVDLMLDPSWRGVLIEGTLPPAADPAGYSVTVAEGALGIVIVSSGYSGRGHRTLQATVEL</sequence>
<accession>A0A5C5WFK6</accession>
<keyword evidence="3" id="KW-1185">Reference proteome</keyword>
<evidence type="ECO:0000313" key="3">
    <source>
        <dbReference type="Proteomes" id="UP000318995"/>
    </source>
</evidence>
<comment type="caution">
    <text evidence="2">The sequence shown here is derived from an EMBL/GenBank/DDBJ whole genome shotgun (WGS) entry which is preliminary data.</text>
</comment>
<protein>
    <recommendedName>
        <fullName evidence="4">Type 4 fimbrial biogenesis protein PilX N-terminal domain-containing protein</fullName>
    </recommendedName>
</protein>
<dbReference type="Proteomes" id="UP000318995">
    <property type="component" value="Unassembled WGS sequence"/>
</dbReference>
<evidence type="ECO:0008006" key="4">
    <source>
        <dbReference type="Google" id="ProtNLM"/>
    </source>
</evidence>
<name>A0A5C5WFK6_9BACT</name>
<dbReference type="OrthoDB" id="290590at2"/>